<dbReference type="AlphaFoldDB" id="A0A402AA22"/>
<sequence>MSIQDSNTHKKSSGSLLKNLARFGMKAHVSLYRRTNGKIGGGPHLLILTTTGRKSGVERDTPLFYFNDGETFIIIASAGGSAKHPTWWLNLKSNPQAKIQVGANILSVTAREAEGDHRARLWSIIEQNYKQFVGYQKRTNRTIPVIVLSPTLA</sequence>
<name>A0A402AA22_9CHLR</name>
<proteinExistence type="inferred from homology"/>
<dbReference type="GO" id="GO:0005886">
    <property type="term" value="C:plasma membrane"/>
    <property type="evidence" value="ECO:0007669"/>
    <property type="project" value="TreeGrafter"/>
</dbReference>
<dbReference type="OrthoDB" id="162096at2"/>
<organism evidence="3 4">
    <name type="scientific">Tengunoibacter tsumagoiensis</name>
    <dbReference type="NCBI Taxonomy" id="2014871"/>
    <lineage>
        <taxon>Bacteria</taxon>
        <taxon>Bacillati</taxon>
        <taxon>Chloroflexota</taxon>
        <taxon>Ktedonobacteria</taxon>
        <taxon>Ktedonobacterales</taxon>
        <taxon>Dictyobacteraceae</taxon>
        <taxon>Tengunoibacter</taxon>
    </lineage>
</organism>
<dbReference type="Pfam" id="PF04075">
    <property type="entry name" value="F420H2_quin_red"/>
    <property type="match status" value="1"/>
</dbReference>
<evidence type="ECO:0000313" key="4">
    <source>
        <dbReference type="Proteomes" id="UP000287352"/>
    </source>
</evidence>
<dbReference type="InterPro" id="IPR012349">
    <property type="entry name" value="Split_barrel_FMN-bd"/>
</dbReference>
<dbReference type="InterPro" id="IPR004378">
    <property type="entry name" value="F420H2_quin_Rdtase"/>
</dbReference>
<evidence type="ECO:0000256" key="2">
    <source>
        <dbReference type="ARBA" id="ARBA00049106"/>
    </source>
</evidence>
<reference evidence="4" key="1">
    <citation type="submission" date="2018-12" db="EMBL/GenBank/DDBJ databases">
        <title>Tengunoibacter tsumagoiensis gen. nov., sp. nov., Dictyobacter kobayashii sp. nov., D. alpinus sp. nov., and D. joshuensis sp. nov. and description of Dictyobacteraceae fam. nov. within the order Ktedonobacterales isolated from Tengu-no-mugimeshi.</title>
        <authorList>
            <person name="Wang C.M."/>
            <person name="Zheng Y."/>
            <person name="Sakai Y."/>
            <person name="Toyoda A."/>
            <person name="Minakuchi Y."/>
            <person name="Abe K."/>
            <person name="Yokota A."/>
            <person name="Yabe S."/>
        </authorList>
    </citation>
    <scope>NUCLEOTIDE SEQUENCE [LARGE SCALE GENOMIC DNA]</scope>
    <source>
        <strain evidence="4">Uno3</strain>
    </source>
</reference>
<comment type="catalytic activity">
    <reaction evidence="2">
        <text>oxidized coenzyme F420-(gamma-L-Glu)(n) + a quinol + H(+) = reduced coenzyme F420-(gamma-L-Glu)(n) + a quinone</text>
        <dbReference type="Rhea" id="RHEA:39663"/>
        <dbReference type="Rhea" id="RHEA-COMP:12939"/>
        <dbReference type="Rhea" id="RHEA-COMP:14378"/>
        <dbReference type="ChEBI" id="CHEBI:15378"/>
        <dbReference type="ChEBI" id="CHEBI:24646"/>
        <dbReference type="ChEBI" id="CHEBI:132124"/>
        <dbReference type="ChEBI" id="CHEBI:133980"/>
        <dbReference type="ChEBI" id="CHEBI:139511"/>
    </reaction>
</comment>
<dbReference type="NCBIfam" id="TIGR00026">
    <property type="entry name" value="hi_GC_TIGR00026"/>
    <property type="match status" value="1"/>
</dbReference>
<keyword evidence="4" id="KW-1185">Reference proteome</keyword>
<dbReference type="EMBL" id="BIFR01000002">
    <property type="protein sequence ID" value="GCE15948.1"/>
    <property type="molecule type" value="Genomic_DNA"/>
</dbReference>
<dbReference type="GO" id="GO:0070967">
    <property type="term" value="F:coenzyme F420 binding"/>
    <property type="evidence" value="ECO:0007669"/>
    <property type="project" value="TreeGrafter"/>
</dbReference>
<gene>
    <name evidence="3" type="ORF">KTT_58070</name>
</gene>
<dbReference type="Gene3D" id="2.30.110.10">
    <property type="entry name" value="Electron Transport, Fmn-binding Protein, Chain A"/>
    <property type="match status" value="1"/>
</dbReference>
<comment type="similarity">
    <text evidence="1">Belongs to the F420H(2)-dependent quinone reductase family.</text>
</comment>
<protein>
    <recommendedName>
        <fullName evidence="5">Nitroreductase</fullName>
    </recommendedName>
</protein>
<evidence type="ECO:0008006" key="5">
    <source>
        <dbReference type="Google" id="ProtNLM"/>
    </source>
</evidence>
<dbReference type="Proteomes" id="UP000287352">
    <property type="component" value="Unassembled WGS sequence"/>
</dbReference>
<dbReference type="PANTHER" id="PTHR39428:SF1">
    <property type="entry name" value="F420H(2)-DEPENDENT QUINONE REDUCTASE RV1261C"/>
    <property type="match status" value="1"/>
</dbReference>
<comment type="caution">
    <text evidence="3">The sequence shown here is derived from an EMBL/GenBank/DDBJ whole genome shotgun (WGS) entry which is preliminary data.</text>
</comment>
<accession>A0A402AA22</accession>
<evidence type="ECO:0000313" key="3">
    <source>
        <dbReference type="EMBL" id="GCE15948.1"/>
    </source>
</evidence>
<dbReference type="PANTHER" id="PTHR39428">
    <property type="entry name" value="F420H(2)-DEPENDENT QUINONE REDUCTASE RV1261C"/>
    <property type="match status" value="1"/>
</dbReference>
<evidence type="ECO:0000256" key="1">
    <source>
        <dbReference type="ARBA" id="ARBA00008710"/>
    </source>
</evidence>
<dbReference type="RefSeq" id="WP_126583346.1">
    <property type="nucleotide sequence ID" value="NZ_BIFR01000002.1"/>
</dbReference>
<dbReference type="GO" id="GO:0016491">
    <property type="term" value="F:oxidoreductase activity"/>
    <property type="evidence" value="ECO:0007669"/>
    <property type="project" value="InterPro"/>
</dbReference>